<reference evidence="2" key="1">
    <citation type="submission" date="2016-01" db="EMBL/GenBank/DDBJ databases">
        <authorList>
            <person name="Mitreva M."/>
            <person name="Pepin K.H."/>
            <person name="Mihindukulasuriya K.A."/>
            <person name="Fulton R."/>
            <person name="Fronick C."/>
            <person name="O'Laughlin M."/>
            <person name="Miner T."/>
            <person name="Herter B."/>
            <person name="Rosa B.A."/>
            <person name="Cordes M."/>
            <person name="Tomlinson C."/>
            <person name="Wollam A."/>
            <person name="Palsikar V.B."/>
            <person name="Mardis E.R."/>
            <person name="Wilson R.K."/>
        </authorList>
    </citation>
    <scope>NUCLEOTIDE SEQUENCE [LARGE SCALE GENOMIC DNA]</scope>
    <source>
        <strain evidence="2">DNF00019</strain>
    </source>
</reference>
<dbReference type="AlphaFoldDB" id="A0A133XWH6"/>
<evidence type="ECO:0000313" key="1">
    <source>
        <dbReference type="EMBL" id="KXB35284.1"/>
    </source>
</evidence>
<keyword evidence="2" id="KW-1185">Reference proteome</keyword>
<dbReference type="PATRIC" id="fig|1393034.3.peg.354"/>
<evidence type="ECO:0000313" key="2">
    <source>
        <dbReference type="Proteomes" id="UP000070675"/>
    </source>
</evidence>
<comment type="caution">
    <text evidence="1">The sequence shown here is derived from an EMBL/GenBank/DDBJ whole genome shotgun (WGS) entry which is preliminary data.</text>
</comment>
<dbReference type="Proteomes" id="UP000070675">
    <property type="component" value="Unassembled WGS sequence"/>
</dbReference>
<gene>
    <name evidence="1" type="ORF">HMPREF3192_00365</name>
</gene>
<dbReference type="STRING" id="1393034.HMPREF3192_00365"/>
<sequence>MNATWGSYMTPYVNREEGRAIDPLLCDDVPVKRDDPLVMWSSCTPL</sequence>
<protein>
    <submittedName>
        <fullName evidence="1">Uncharacterized protein</fullName>
    </submittedName>
</protein>
<dbReference type="EMBL" id="LSCR01000005">
    <property type="protein sequence ID" value="KXB35284.1"/>
    <property type="molecule type" value="Genomic_DNA"/>
</dbReference>
<name>A0A133XWH6_9ACTN</name>
<accession>A0A133XWH6</accession>
<organism evidence="1 2">
    <name type="scientific">Atopobium deltae</name>
    <dbReference type="NCBI Taxonomy" id="1393034"/>
    <lineage>
        <taxon>Bacteria</taxon>
        <taxon>Bacillati</taxon>
        <taxon>Actinomycetota</taxon>
        <taxon>Coriobacteriia</taxon>
        <taxon>Coriobacteriales</taxon>
        <taxon>Atopobiaceae</taxon>
        <taxon>Atopobium</taxon>
    </lineage>
</organism>
<proteinExistence type="predicted"/>